<evidence type="ECO:0000313" key="2">
    <source>
        <dbReference type="EMBL" id="KAJ9156519.1"/>
    </source>
</evidence>
<feature type="compositionally biased region" description="Basic residues" evidence="1">
    <location>
        <begin position="269"/>
        <end position="278"/>
    </location>
</feature>
<sequence>MFEHYTFGTQVHTAAASGDEDLEIEPKDKSHCLQHPSSITEPDIPYNEADRYPPKPKRASVDSITQKLSDQHLRLVDELYASRPLQPLSFPCNSEQLEFSPALEVDDEPDRPLSPLETMPHGFTSSLSSQRPIVSPPEEYVLKASEDSRRVMRKINAQFNNNPVNVKAVHSLVEDMIATGNQCNVYSTTPVTPQAAEPDNADRMDLESDTLEVDDANCEEGLVDDSALENLVSLRHASMPNGIRKHGPLRFRTSADIALRCPNVVRSVPRMRRRRKQEHKASLRPLPADGAASSRGPE</sequence>
<dbReference type="AlphaFoldDB" id="A0AA38VWK5"/>
<evidence type="ECO:0000313" key="3">
    <source>
        <dbReference type="Proteomes" id="UP001174694"/>
    </source>
</evidence>
<protein>
    <submittedName>
        <fullName evidence="2">Uncharacterized protein</fullName>
    </submittedName>
</protein>
<feature type="region of interest" description="Disordered" evidence="1">
    <location>
        <begin position="26"/>
        <end position="60"/>
    </location>
</feature>
<accession>A0AA38VWK5</accession>
<gene>
    <name evidence="2" type="ORF">NKR23_g1285</name>
</gene>
<evidence type="ECO:0000256" key="1">
    <source>
        <dbReference type="SAM" id="MobiDB-lite"/>
    </source>
</evidence>
<dbReference type="Proteomes" id="UP001174694">
    <property type="component" value="Unassembled WGS sequence"/>
</dbReference>
<name>A0AA38VWK5_9PEZI</name>
<proteinExistence type="predicted"/>
<dbReference type="EMBL" id="JANBVO010000002">
    <property type="protein sequence ID" value="KAJ9156519.1"/>
    <property type="molecule type" value="Genomic_DNA"/>
</dbReference>
<reference evidence="2" key="1">
    <citation type="submission" date="2022-07" db="EMBL/GenBank/DDBJ databases">
        <title>Fungi with potential for degradation of polypropylene.</title>
        <authorList>
            <person name="Gostincar C."/>
        </authorList>
    </citation>
    <scope>NUCLEOTIDE SEQUENCE</scope>
    <source>
        <strain evidence="2">EXF-13308</strain>
    </source>
</reference>
<comment type="caution">
    <text evidence="2">The sequence shown here is derived from an EMBL/GenBank/DDBJ whole genome shotgun (WGS) entry which is preliminary data.</text>
</comment>
<organism evidence="2 3">
    <name type="scientific">Pleurostoma richardsiae</name>
    <dbReference type="NCBI Taxonomy" id="41990"/>
    <lineage>
        <taxon>Eukaryota</taxon>
        <taxon>Fungi</taxon>
        <taxon>Dikarya</taxon>
        <taxon>Ascomycota</taxon>
        <taxon>Pezizomycotina</taxon>
        <taxon>Sordariomycetes</taxon>
        <taxon>Sordariomycetidae</taxon>
        <taxon>Calosphaeriales</taxon>
        <taxon>Pleurostomataceae</taxon>
        <taxon>Pleurostoma</taxon>
    </lineage>
</organism>
<keyword evidence="3" id="KW-1185">Reference proteome</keyword>
<feature type="region of interest" description="Disordered" evidence="1">
    <location>
        <begin position="269"/>
        <end position="298"/>
    </location>
</feature>